<feature type="transmembrane region" description="Helical" evidence="2">
    <location>
        <begin position="220"/>
        <end position="240"/>
    </location>
</feature>
<keyword evidence="2" id="KW-0472">Membrane</keyword>
<dbReference type="Proteomes" id="UP000614996">
    <property type="component" value="Unassembled WGS sequence"/>
</dbReference>
<name>A0A8J4ENY2_9ACTN</name>
<reference evidence="4" key="1">
    <citation type="journal article" date="2021" name="Int. J. Syst. Evol. Microbiol.">
        <title>Actinocatenispora comari sp. nov., an endophytic actinomycete isolated from aerial parts of Comarum salesowianum.</title>
        <authorList>
            <person name="Oyunbileg N."/>
            <person name="Iizaka Y."/>
            <person name="Hamada M."/>
            <person name="Davaapurev B.O."/>
            <person name="Fukumoto A."/>
            <person name="Tsetseg B."/>
            <person name="Kato F."/>
            <person name="Tamura T."/>
            <person name="Batkhuu J."/>
            <person name="Anzai Y."/>
        </authorList>
    </citation>
    <scope>NUCLEOTIDE SEQUENCE [LARGE SCALE GENOMIC DNA]</scope>
    <source>
        <strain evidence="4">NUM-2625</strain>
    </source>
</reference>
<feature type="region of interest" description="Disordered" evidence="1">
    <location>
        <begin position="1"/>
        <end position="98"/>
    </location>
</feature>
<dbReference type="EMBL" id="BOPO01000128">
    <property type="protein sequence ID" value="GIL31086.1"/>
    <property type="molecule type" value="Genomic_DNA"/>
</dbReference>
<comment type="caution">
    <text evidence="3">The sequence shown here is derived from an EMBL/GenBank/DDBJ whole genome shotgun (WGS) entry which is preliminary data.</text>
</comment>
<feature type="compositionally biased region" description="Low complexity" evidence="1">
    <location>
        <begin position="77"/>
        <end position="98"/>
    </location>
</feature>
<gene>
    <name evidence="3" type="ORF">NUM_63400</name>
</gene>
<sequence>MTGGTDIPEPDLPAPLGTGPAGSMVPAPTGTRGPAAAPDAAVAGPGHPIDPGAPGAAGPGAAGPGVPGPGAPGVGGPPHLAPGFGAPGPVGTAPPGSAGERAAARFGRFYAPAALALVALSFCPMFDDVVEHEGAVTTRATYGTLWDMASTPGGGPAWLGIMLMFGLVGLLIAATLRARPGRAASVTIACLSALITLMLATKPGTGDPTPSLTPYASAGLALVVAIGLLAIVHTIVLSVARTGTQPNRPSFWSIQQ</sequence>
<dbReference type="AlphaFoldDB" id="A0A8J4ENY2"/>
<evidence type="ECO:0000256" key="2">
    <source>
        <dbReference type="SAM" id="Phobius"/>
    </source>
</evidence>
<organism evidence="3 4">
    <name type="scientific">Actinocatenispora comari</name>
    <dbReference type="NCBI Taxonomy" id="2807577"/>
    <lineage>
        <taxon>Bacteria</taxon>
        <taxon>Bacillati</taxon>
        <taxon>Actinomycetota</taxon>
        <taxon>Actinomycetes</taxon>
        <taxon>Micromonosporales</taxon>
        <taxon>Micromonosporaceae</taxon>
        <taxon>Actinocatenispora</taxon>
    </lineage>
</organism>
<protein>
    <submittedName>
        <fullName evidence="3">Uncharacterized protein</fullName>
    </submittedName>
</protein>
<proteinExistence type="predicted"/>
<keyword evidence="2" id="KW-1133">Transmembrane helix</keyword>
<feature type="transmembrane region" description="Helical" evidence="2">
    <location>
        <begin position="183"/>
        <end position="200"/>
    </location>
</feature>
<feature type="compositionally biased region" description="Gly residues" evidence="1">
    <location>
        <begin position="55"/>
        <end position="65"/>
    </location>
</feature>
<feature type="transmembrane region" description="Helical" evidence="2">
    <location>
        <begin position="157"/>
        <end position="176"/>
    </location>
</feature>
<feature type="compositionally biased region" description="Low complexity" evidence="1">
    <location>
        <begin position="26"/>
        <end position="54"/>
    </location>
</feature>
<keyword evidence="2" id="KW-0812">Transmembrane</keyword>
<accession>A0A8J4ENY2</accession>
<evidence type="ECO:0000256" key="1">
    <source>
        <dbReference type="SAM" id="MobiDB-lite"/>
    </source>
</evidence>
<evidence type="ECO:0000313" key="4">
    <source>
        <dbReference type="Proteomes" id="UP000614996"/>
    </source>
</evidence>
<evidence type="ECO:0000313" key="3">
    <source>
        <dbReference type="EMBL" id="GIL31086.1"/>
    </source>
</evidence>
<keyword evidence="4" id="KW-1185">Reference proteome</keyword>